<dbReference type="NCBIfam" id="TIGR02532">
    <property type="entry name" value="IV_pilin_GFxxxE"/>
    <property type="match status" value="1"/>
</dbReference>
<accession>I3IMI4</accession>
<proteinExistence type="predicted"/>
<dbReference type="Proteomes" id="UP000002985">
    <property type="component" value="Unassembled WGS sequence"/>
</dbReference>
<dbReference type="InterPro" id="IPR045584">
    <property type="entry name" value="Pilin-like"/>
</dbReference>
<dbReference type="InterPro" id="IPR000983">
    <property type="entry name" value="Bac_GSPG_pilin"/>
</dbReference>
<sequence length="227" mass="24469">MEMKKMRSAGFTLIELLVVIAIIGILAGILLPALGRARESARRTQCASNLKQIGMAMHMYANENGEVFPTGGASGSKASDSDDAAEERESLGKLFDSYITDRKVFRCPSDAVVTETNVLNLTTTNTSFTSDTCSYGYDDNHKPADDPSVAIVADRLGTDTSSWLSNNHKKKGQNVLYIDGHVEWKGTSLAGWYGTNTTGFGYDNIWTNDGGNHTTQSPGGTDTAILQ</sequence>
<dbReference type="Pfam" id="PF07596">
    <property type="entry name" value="SBP_bac_10"/>
    <property type="match status" value="1"/>
</dbReference>
<dbReference type="Gene3D" id="3.30.700.10">
    <property type="entry name" value="Glycoprotein, Type 4 Pilin"/>
    <property type="match status" value="1"/>
</dbReference>
<dbReference type="PANTHER" id="PTHR30093">
    <property type="entry name" value="GENERAL SECRETION PATHWAY PROTEIN G"/>
    <property type="match status" value="1"/>
</dbReference>
<gene>
    <name evidence="3" type="ORF">KSU1_C1333</name>
</gene>
<evidence type="ECO:0000313" key="4">
    <source>
        <dbReference type="Proteomes" id="UP000002985"/>
    </source>
</evidence>
<evidence type="ECO:0000256" key="1">
    <source>
        <dbReference type="ARBA" id="ARBA00022481"/>
    </source>
</evidence>
<protein>
    <recommendedName>
        <fullName evidence="2">DUF1559 domain-containing protein</fullName>
    </recommendedName>
</protein>
<dbReference type="GO" id="GO:0015628">
    <property type="term" value="P:protein secretion by the type II secretion system"/>
    <property type="evidence" value="ECO:0007669"/>
    <property type="project" value="InterPro"/>
</dbReference>
<dbReference type="eggNOG" id="COG4968">
    <property type="taxonomic scope" value="Bacteria"/>
</dbReference>
<feature type="domain" description="DUF1559" evidence="2">
    <location>
        <begin position="36"/>
        <end position="75"/>
    </location>
</feature>
<reference evidence="3 4" key="1">
    <citation type="journal article" date="2012" name="FEBS Lett.">
        <title>Anammox organism KSU-1 expresses a NirK-type copper-containing nitrite reductase instead of a NirS-type with cytochrome cd1.</title>
        <authorList>
            <person name="Hira D."/>
            <person name="Toh H."/>
            <person name="Migita C.T."/>
            <person name="Okubo H."/>
            <person name="Nishiyama T."/>
            <person name="Hattori M."/>
            <person name="Furukawa K."/>
            <person name="Fujii T."/>
        </authorList>
    </citation>
    <scope>NUCLEOTIDE SEQUENCE [LARGE SCALE GENOMIC DNA]</scope>
</reference>
<dbReference type="GO" id="GO:0015627">
    <property type="term" value="C:type II protein secretion system complex"/>
    <property type="evidence" value="ECO:0007669"/>
    <property type="project" value="InterPro"/>
</dbReference>
<evidence type="ECO:0000313" key="3">
    <source>
        <dbReference type="EMBL" id="GAB62929.1"/>
    </source>
</evidence>
<dbReference type="PROSITE" id="PS00409">
    <property type="entry name" value="PROKAR_NTER_METHYL"/>
    <property type="match status" value="1"/>
</dbReference>
<dbReference type="PRINTS" id="PR00813">
    <property type="entry name" value="BCTERIALGSPG"/>
</dbReference>
<dbReference type="SUPFAM" id="SSF54523">
    <property type="entry name" value="Pili subunits"/>
    <property type="match status" value="1"/>
</dbReference>
<dbReference type="EMBL" id="BAFH01000003">
    <property type="protein sequence ID" value="GAB62929.1"/>
    <property type="molecule type" value="Genomic_DNA"/>
</dbReference>
<dbReference type="STRING" id="247490.KSU1_C1333"/>
<dbReference type="InterPro" id="IPR011453">
    <property type="entry name" value="DUF1559"/>
</dbReference>
<dbReference type="PANTHER" id="PTHR30093:SF2">
    <property type="entry name" value="TYPE II SECRETION SYSTEM PROTEIN H"/>
    <property type="match status" value="1"/>
</dbReference>
<keyword evidence="4" id="KW-1185">Reference proteome</keyword>
<name>I3IMI4_9BACT</name>
<organism evidence="3 4">
    <name type="scientific">Candidatus Jettenia caeni</name>
    <dbReference type="NCBI Taxonomy" id="247490"/>
    <lineage>
        <taxon>Bacteria</taxon>
        <taxon>Pseudomonadati</taxon>
        <taxon>Planctomycetota</taxon>
        <taxon>Candidatus Brocadiia</taxon>
        <taxon>Candidatus Brocadiales</taxon>
        <taxon>Candidatus Brocadiaceae</taxon>
        <taxon>Candidatus Jettenia</taxon>
    </lineage>
</organism>
<dbReference type="InterPro" id="IPR012902">
    <property type="entry name" value="N_methyl_site"/>
</dbReference>
<keyword evidence="1" id="KW-0488">Methylation</keyword>
<comment type="caution">
    <text evidence="3">The sequence shown here is derived from an EMBL/GenBank/DDBJ whole genome shotgun (WGS) entry which is preliminary data.</text>
</comment>
<evidence type="ECO:0000259" key="2">
    <source>
        <dbReference type="Pfam" id="PF07596"/>
    </source>
</evidence>
<dbReference type="Pfam" id="PF07963">
    <property type="entry name" value="N_methyl"/>
    <property type="match status" value="1"/>
</dbReference>
<dbReference type="AlphaFoldDB" id="I3IMI4"/>